<dbReference type="Gene3D" id="3.30.565.10">
    <property type="entry name" value="Histidine kinase-like ATPase, C-terminal domain"/>
    <property type="match status" value="1"/>
</dbReference>
<dbReference type="Proteomes" id="UP000551327">
    <property type="component" value="Unassembled WGS sequence"/>
</dbReference>
<feature type="transmembrane region" description="Helical" evidence="8">
    <location>
        <begin position="12"/>
        <end position="40"/>
    </location>
</feature>
<name>A0A7X1FWZ5_9SPHN</name>
<dbReference type="Pfam" id="PF02518">
    <property type="entry name" value="HATPase_c"/>
    <property type="match status" value="1"/>
</dbReference>
<dbReference type="Pfam" id="PF00512">
    <property type="entry name" value="HisKA"/>
    <property type="match status" value="1"/>
</dbReference>
<dbReference type="CDD" id="cd00075">
    <property type="entry name" value="HATPase"/>
    <property type="match status" value="1"/>
</dbReference>
<dbReference type="PANTHER" id="PTHR45453">
    <property type="entry name" value="PHOSPHATE REGULON SENSOR PROTEIN PHOR"/>
    <property type="match status" value="1"/>
</dbReference>
<dbReference type="FunFam" id="1.10.287.130:FF:000001">
    <property type="entry name" value="Two-component sensor histidine kinase"/>
    <property type="match status" value="1"/>
</dbReference>
<accession>A0A7X1FWZ5</accession>
<dbReference type="GO" id="GO:0016036">
    <property type="term" value="P:cellular response to phosphate starvation"/>
    <property type="evidence" value="ECO:0007669"/>
    <property type="project" value="TreeGrafter"/>
</dbReference>
<keyword evidence="5 10" id="KW-0418">Kinase</keyword>
<keyword evidence="8" id="KW-1133">Transmembrane helix</keyword>
<evidence type="ECO:0000256" key="4">
    <source>
        <dbReference type="ARBA" id="ARBA00022679"/>
    </source>
</evidence>
<evidence type="ECO:0000256" key="7">
    <source>
        <dbReference type="ARBA" id="ARBA00023136"/>
    </source>
</evidence>
<dbReference type="PROSITE" id="PS50109">
    <property type="entry name" value="HIS_KIN"/>
    <property type="match status" value="1"/>
</dbReference>
<keyword evidence="7 8" id="KW-0472">Membrane</keyword>
<dbReference type="AlphaFoldDB" id="A0A7X1FWZ5"/>
<organism evidence="10 11">
    <name type="scientific">Novosphingobium piscinae</name>
    <dbReference type="NCBI Taxonomy" id="1507448"/>
    <lineage>
        <taxon>Bacteria</taxon>
        <taxon>Pseudomonadati</taxon>
        <taxon>Pseudomonadota</taxon>
        <taxon>Alphaproteobacteria</taxon>
        <taxon>Sphingomonadales</taxon>
        <taxon>Sphingomonadaceae</taxon>
        <taxon>Novosphingobium</taxon>
    </lineage>
</organism>
<dbReference type="InterPro" id="IPR003594">
    <property type="entry name" value="HATPase_dom"/>
</dbReference>
<evidence type="ECO:0000256" key="1">
    <source>
        <dbReference type="ARBA" id="ARBA00000085"/>
    </source>
</evidence>
<keyword evidence="3" id="KW-0597">Phosphoprotein</keyword>
<dbReference type="InterPro" id="IPR005467">
    <property type="entry name" value="His_kinase_dom"/>
</dbReference>
<evidence type="ECO:0000259" key="9">
    <source>
        <dbReference type="PROSITE" id="PS50109"/>
    </source>
</evidence>
<dbReference type="SMART" id="SM00387">
    <property type="entry name" value="HATPase_c"/>
    <property type="match status" value="1"/>
</dbReference>
<keyword evidence="4" id="KW-0808">Transferase</keyword>
<comment type="catalytic activity">
    <reaction evidence="1">
        <text>ATP + protein L-histidine = ADP + protein N-phospho-L-histidine.</text>
        <dbReference type="EC" id="2.7.13.3"/>
    </reaction>
</comment>
<dbReference type="InterPro" id="IPR003661">
    <property type="entry name" value="HisK_dim/P_dom"/>
</dbReference>
<keyword evidence="11" id="KW-1185">Reference proteome</keyword>
<dbReference type="FunFam" id="3.30.565.10:FF:000006">
    <property type="entry name" value="Sensor histidine kinase WalK"/>
    <property type="match status" value="1"/>
</dbReference>
<sequence length="399" mass="42698">MTGEQPQPWAGTTFAVIGGIAILASGGGLLLAVGIVVLWCGSLWLFRPEPPALPAVVDTATLVEDTREALLEAVGVPLVLIERQRIAAANAPARAALGAHILGQDARIALRHPDAMQLLDRDSDGTVTIAGFAGSRTLWQLTRRRINDTAWLIELLDRTSEADVSRAHTDFVANASHELRTPLAAIIGYVETLQDSADAIDPPTRERFHQTVLREARRMQSLVADLMSLSQVEAEKHDLPDTAIDLVRLAERVAGEAQAIAGRDRVVTAVPTGPLAVQGDRTQLEQLVRNLIDNALKYGDPASPVRVALTLRGERTVELAVTDQGAGIAPEHLPHLTRRFYRTDPGRSRGAGGTGLGLAIVKHIVERHRGRLDIASTLGVGTTVTVTLPRHEAGASALS</sequence>
<reference evidence="10 11" key="1">
    <citation type="submission" date="2020-08" db="EMBL/GenBank/DDBJ databases">
        <title>The genome sequence of type strain Novosphingobium piscinae KCTC 42194.</title>
        <authorList>
            <person name="Liu Y."/>
        </authorList>
    </citation>
    <scope>NUCLEOTIDE SEQUENCE [LARGE SCALE GENOMIC DNA]</scope>
    <source>
        <strain evidence="10 11">KCTC 42194</strain>
    </source>
</reference>
<dbReference type="RefSeq" id="WP_185678437.1">
    <property type="nucleotide sequence ID" value="NZ_JACLAX010000004.1"/>
</dbReference>
<dbReference type="EC" id="2.7.13.3" evidence="2"/>
<dbReference type="GO" id="GO:0005886">
    <property type="term" value="C:plasma membrane"/>
    <property type="evidence" value="ECO:0007669"/>
    <property type="project" value="TreeGrafter"/>
</dbReference>
<dbReference type="Gene3D" id="1.10.287.130">
    <property type="match status" value="1"/>
</dbReference>
<evidence type="ECO:0000256" key="3">
    <source>
        <dbReference type="ARBA" id="ARBA00022553"/>
    </source>
</evidence>
<gene>
    <name evidence="10" type="ORF">H7F53_05225</name>
</gene>
<dbReference type="EMBL" id="JACLAX010000004">
    <property type="protein sequence ID" value="MBC2668540.1"/>
    <property type="molecule type" value="Genomic_DNA"/>
</dbReference>
<proteinExistence type="predicted"/>
<comment type="caution">
    <text evidence="10">The sequence shown here is derived from an EMBL/GenBank/DDBJ whole genome shotgun (WGS) entry which is preliminary data.</text>
</comment>
<protein>
    <recommendedName>
        <fullName evidence="2">histidine kinase</fullName>
        <ecNumber evidence="2">2.7.13.3</ecNumber>
    </recommendedName>
</protein>
<dbReference type="GO" id="GO:0000155">
    <property type="term" value="F:phosphorelay sensor kinase activity"/>
    <property type="evidence" value="ECO:0007669"/>
    <property type="project" value="InterPro"/>
</dbReference>
<dbReference type="SUPFAM" id="SSF55874">
    <property type="entry name" value="ATPase domain of HSP90 chaperone/DNA topoisomerase II/histidine kinase"/>
    <property type="match status" value="1"/>
</dbReference>
<evidence type="ECO:0000256" key="5">
    <source>
        <dbReference type="ARBA" id="ARBA00022777"/>
    </source>
</evidence>
<dbReference type="InterPro" id="IPR036097">
    <property type="entry name" value="HisK_dim/P_sf"/>
</dbReference>
<evidence type="ECO:0000313" key="10">
    <source>
        <dbReference type="EMBL" id="MBC2668540.1"/>
    </source>
</evidence>
<evidence type="ECO:0000256" key="6">
    <source>
        <dbReference type="ARBA" id="ARBA00023012"/>
    </source>
</evidence>
<dbReference type="InterPro" id="IPR050351">
    <property type="entry name" value="BphY/WalK/GraS-like"/>
</dbReference>
<dbReference type="GO" id="GO:0004721">
    <property type="term" value="F:phosphoprotein phosphatase activity"/>
    <property type="evidence" value="ECO:0007669"/>
    <property type="project" value="TreeGrafter"/>
</dbReference>
<dbReference type="InterPro" id="IPR036890">
    <property type="entry name" value="HATPase_C_sf"/>
</dbReference>
<dbReference type="PRINTS" id="PR00344">
    <property type="entry name" value="BCTRLSENSOR"/>
</dbReference>
<keyword evidence="6" id="KW-0902">Two-component regulatory system</keyword>
<dbReference type="SMART" id="SM00388">
    <property type="entry name" value="HisKA"/>
    <property type="match status" value="1"/>
</dbReference>
<evidence type="ECO:0000313" key="11">
    <source>
        <dbReference type="Proteomes" id="UP000551327"/>
    </source>
</evidence>
<evidence type="ECO:0000256" key="2">
    <source>
        <dbReference type="ARBA" id="ARBA00012438"/>
    </source>
</evidence>
<feature type="domain" description="Histidine kinase" evidence="9">
    <location>
        <begin position="174"/>
        <end position="392"/>
    </location>
</feature>
<dbReference type="InterPro" id="IPR004358">
    <property type="entry name" value="Sig_transdc_His_kin-like_C"/>
</dbReference>
<keyword evidence="8" id="KW-0812">Transmembrane</keyword>
<dbReference type="CDD" id="cd00082">
    <property type="entry name" value="HisKA"/>
    <property type="match status" value="1"/>
</dbReference>
<evidence type="ECO:0000256" key="8">
    <source>
        <dbReference type="SAM" id="Phobius"/>
    </source>
</evidence>
<dbReference type="SUPFAM" id="SSF47384">
    <property type="entry name" value="Homodimeric domain of signal transducing histidine kinase"/>
    <property type="match status" value="1"/>
</dbReference>
<dbReference type="PANTHER" id="PTHR45453:SF1">
    <property type="entry name" value="PHOSPHATE REGULON SENSOR PROTEIN PHOR"/>
    <property type="match status" value="1"/>
</dbReference>